<name>A0ABP9I3P9_9ACTN</name>
<comment type="caution">
    <text evidence="1">The sequence shown here is derived from an EMBL/GenBank/DDBJ whole genome shotgun (WGS) entry which is preliminary data.</text>
</comment>
<accession>A0ABP9I3P9</accession>
<dbReference type="Proteomes" id="UP001500610">
    <property type="component" value="Unassembled WGS sequence"/>
</dbReference>
<evidence type="ECO:0000313" key="1">
    <source>
        <dbReference type="EMBL" id="GAA4987219.1"/>
    </source>
</evidence>
<proteinExistence type="predicted"/>
<organism evidence="1 2">
    <name type="scientific">Streptomyces hyderabadensis</name>
    <dbReference type="NCBI Taxonomy" id="598549"/>
    <lineage>
        <taxon>Bacteria</taxon>
        <taxon>Bacillati</taxon>
        <taxon>Actinomycetota</taxon>
        <taxon>Actinomycetes</taxon>
        <taxon>Kitasatosporales</taxon>
        <taxon>Streptomycetaceae</taxon>
        <taxon>Streptomyces</taxon>
    </lineage>
</organism>
<keyword evidence="2" id="KW-1185">Reference proteome</keyword>
<sequence length="99" mass="9966">MRWRPARVSARGWVARPGVALAPGADVGAGWGAQPGVTGCLPQCLNGLGGTPTAHPCRPSGTTARSGGGWRLPAAAYGGKGTCRGVFARSGWRVNAGNL</sequence>
<gene>
    <name evidence="1" type="ORF">GCM10023257_28900</name>
</gene>
<dbReference type="EMBL" id="BAABIV010000011">
    <property type="protein sequence ID" value="GAA4987219.1"/>
    <property type="molecule type" value="Genomic_DNA"/>
</dbReference>
<protein>
    <submittedName>
        <fullName evidence="1">Uncharacterized protein</fullName>
    </submittedName>
</protein>
<evidence type="ECO:0000313" key="2">
    <source>
        <dbReference type="Proteomes" id="UP001500610"/>
    </source>
</evidence>
<reference evidence="2" key="1">
    <citation type="journal article" date="2019" name="Int. J. Syst. Evol. Microbiol.">
        <title>The Global Catalogue of Microorganisms (GCM) 10K type strain sequencing project: providing services to taxonomists for standard genome sequencing and annotation.</title>
        <authorList>
            <consortium name="The Broad Institute Genomics Platform"/>
            <consortium name="The Broad Institute Genome Sequencing Center for Infectious Disease"/>
            <person name="Wu L."/>
            <person name="Ma J."/>
        </authorList>
    </citation>
    <scope>NUCLEOTIDE SEQUENCE [LARGE SCALE GENOMIC DNA]</scope>
    <source>
        <strain evidence="2">JCM 17657</strain>
    </source>
</reference>